<keyword evidence="1" id="KW-0472">Membrane</keyword>
<accession>A0A7V8RA64</accession>
<comment type="caution">
    <text evidence="2">The sequence shown here is derived from an EMBL/GenBank/DDBJ whole genome shotgun (WGS) entry which is preliminary data.</text>
</comment>
<proteinExistence type="predicted"/>
<name>A0A7V8RA64_9SPHN</name>
<keyword evidence="1" id="KW-1133">Transmembrane helix</keyword>
<gene>
    <name evidence="2" type="ORF">FG486_00050</name>
</gene>
<organism evidence="2 3">
    <name type="scientific">Sphingomonas ursincola</name>
    <dbReference type="NCBI Taxonomy" id="56361"/>
    <lineage>
        <taxon>Bacteria</taxon>
        <taxon>Pseudomonadati</taxon>
        <taxon>Pseudomonadota</taxon>
        <taxon>Alphaproteobacteria</taxon>
        <taxon>Sphingomonadales</taxon>
        <taxon>Sphingomonadaceae</taxon>
        <taxon>Sphingomonas</taxon>
    </lineage>
</organism>
<evidence type="ECO:0000256" key="1">
    <source>
        <dbReference type="SAM" id="Phobius"/>
    </source>
</evidence>
<dbReference type="Pfam" id="PF04964">
    <property type="entry name" value="Flp_Fap"/>
    <property type="match status" value="1"/>
</dbReference>
<reference evidence="2 3" key="1">
    <citation type="journal article" date="1994" name="Int. J. Syst. Bacteriol.">
        <title>Phylogenetic positions of novel aerobic, bacteriochlorophyll a-containing bacteria and description of Roseococcus thiosulfatophilus gen. nov., sp. nov., Erythromicrobium ramosum gen. nov., sp. nov., and Erythrobacter litoralis sp. nov.</title>
        <authorList>
            <person name="Yurkov V."/>
            <person name="Stackebrandt E."/>
            <person name="Holmes A."/>
            <person name="Fuerst J.A."/>
            <person name="Hugenholtz P."/>
            <person name="Golecki J."/>
            <person name="Gad'on N."/>
            <person name="Gorlenko V.M."/>
            <person name="Kompantseva E.I."/>
            <person name="Drews G."/>
        </authorList>
    </citation>
    <scope>NUCLEOTIDE SEQUENCE [LARGE SCALE GENOMIC DNA]</scope>
    <source>
        <strain evidence="2 3">KR-99</strain>
    </source>
</reference>
<feature type="transmembrane region" description="Helical" evidence="1">
    <location>
        <begin position="20"/>
        <end position="39"/>
    </location>
</feature>
<dbReference type="EMBL" id="VDES01000001">
    <property type="protein sequence ID" value="MBA1372718.1"/>
    <property type="molecule type" value="Genomic_DNA"/>
</dbReference>
<dbReference type="RefSeq" id="WP_082751067.1">
    <property type="nucleotide sequence ID" value="NZ_BAAAGB010000002.1"/>
</dbReference>
<evidence type="ECO:0000313" key="2">
    <source>
        <dbReference type="EMBL" id="MBA1372718.1"/>
    </source>
</evidence>
<sequence>MLHFLTLLARSKRGATAIEYGLIVALIGITIIVSMSSMASKTIGMWDFVEEKIVPKEE</sequence>
<dbReference type="Proteomes" id="UP000589292">
    <property type="component" value="Unassembled WGS sequence"/>
</dbReference>
<protein>
    <submittedName>
        <fullName evidence="2">Flp family type IVb pilin</fullName>
    </submittedName>
</protein>
<dbReference type="AlphaFoldDB" id="A0A7V8RA64"/>
<dbReference type="InterPro" id="IPR007047">
    <property type="entry name" value="Flp_Fap"/>
</dbReference>
<keyword evidence="1" id="KW-0812">Transmembrane</keyword>
<keyword evidence="3" id="KW-1185">Reference proteome</keyword>
<evidence type="ECO:0000313" key="3">
    <source>
        <dbReference type="Proteomes" id="UP000589292"/>
    </source>
</evidence>